<feature type="compositionally biased region" description="Basic and acidic residues" evidence="5">
    <location>
        <begin position="177"/>
        <end position="189"/>
    </location>
</feature>
<dbReference type="GO" id="GO:0080090">
    <property type="term" value="P:regulation of primary metabolic process"/>
    <property type="evidence" value="ECO:0007669"/>
    <property type="project" value="UniProtKB-ARBA"/>
</dbReference>
<dbReference type="GO" id="GO:0005634">
    <property type="term" value="C:nucleus"/>
    <property type="evidence" value="ECO:0007669"/>
    <property type="project" value="TreeGrafter"/>
</dbReference>
<evidence type="ECO:0000256" key="3">
    <source>
        <dbReference type="ARBA" id="ARBA00022801"/>
    </source>
</evidence>
<feature type="region of interest" description="Disordered" evidence="5">
    <location>
        <begin position="1"/>
        <end position="189"/>
    </location>
</feature>
<evidence type="ECO:0000256" key="5">
    <source>
        <dbReference type="SAM" id="MobiDB-lite"/>
    </source>
</evidence>
<name>A0A8C8UNL3_PERMB</name>
<evidence type="ECO:0000259" key="6">
    <source>
        <dbReference type="PROSITE" id="PS50600"/>
    </source>
</evidence>
<dbReference type="GO" id="GO:0016926">
    <property type="term" value="P:protein desumoylation"/>
    <property type="evidence" value="ECO:0007669"/>
    <property type="project" value="TreeGrafter"/>
</dbReference>
<dbReference type="Proteomes" id="UP000694547">
    <property type="component" value="Chromosome 18"/>
</dbReference>
<keyword evidence="8" id="KW-1185">Reference proteome</keyword>
<dbReference type="FunFam" id="3.40.395.10:FF:000001">
    <property type="entry name" value="Sentrin-specific protease 1"/>
    <property type="match status" value="1"/>
</dbReference>
<sequence>IPEHPRKGQRRKRQEEWGTLVQTQEPAEPRRRVKQEQGEIELECEESGKGQIRKPQEEDRSQLKPREIDKGSQEEALTEVKSEDGGKGCKHSCCNTEEGVQEHDKEKYRRLLEKYRAVAQPGDHVSSDPHSAHTSPVDTSKKIKGRVEGQIHRSEPAHSEPEQSACAVTREGQSPAKSEKRSSEEKISNAEEIVATNLNNDSRGHHPLPDFLGGAQVQIGPDSVSNHILNNKIPKAKEKALADQEKGRGLDHGPDVTADMEKEIRSALGPGPEDEILSCAFKLRITRGDIQTLKETQWLNDEVINFYMNLLMERNQNQGYPSVHAFNTFFYTKFKCGGYRSVKRWTQAVNLFAKELILVPIHLDVHWSLVVVDLRIKHIIYLDSMGQKRPDVLKMIFQYLQDESKARRNIDLHPLEWRQYSMPAEEIPQQRNGSDCGMFTCKYADYISRGQALTFSQQHMPLFRKKMVWEILHKRLL</sequence>
<organism evidence="7 8">
    <name type="scientific">Peromyscus maniculatus bairdii</name>
    <name type="common">Prairie deer mouse</name>
    <dbReference type="NCBI Taxonomy" id="230844"/>
    <lineage>
        <taxon>Eukaryota</taxon>
        <taxon>Metazoa</taxon>
        <taxon>Chordata</taxon>
        <taxon>Craniata</taxon>
        <taxon>Vertebrata</taxon>
        <taxon>Euteleostomi</taxon>
        <taxon>Mammalia</taxon>
        <taxon>Eutheria</taxon>
        <taxon>Euarchontoglires</taxon>
        <taxon>Glires</taxon>
        <taxon>Rodentia</taxon>
        <taxon>Myomorpha</taxon>
        <taxon>Muroidea</taxon>
        <taxon>Cricetidae</taxon>
        <taxon>Neotominae</taxon>
        <taxon>Peromyscus</taxon>
    </lineage>
</organism>
<dbReference type="GO" id="GO:0060255">
    <property type="term" value="P:regulation of macromolecule metabolic process"/>
    <property type="evidence" value="ECO:0007669"/>
    <property type="project" value="UniProtKB-ARBA"/>
</dbReference>
<dbReference type="Ensembl" id="ENSPEMT00000036711.1">
    <property type="protein sequence ID" value="ENSPEMP00000035323.1"/>
    <property type="gene ID" value="ENSPEMG00000025338.1"/>
</dbReference>
<protein>
    <recommendedName>
        <fullName evidence="6">Ubiquitin-like protease family profile domain-containing protein</fullName>
    </recommendedName>
</protein>
<reference evidence="7 8" key="1">
    <citation type="submission" date="2018-10" db="EMBL/GenBank/DDBJ databases">
        <title>Improved assembly of the deer mouse Peromyscus maniculatus genome.</title>
        <authorList>
            <person name="Lassance J.-M."/>
            <person name="Hoekstra H.E."/>
        </authorList>
    </citation>
    <scope>NUCLEOTIDE SEQUENCE [LARGE SCALE GENOMIC DNA]</scope>
</reference>
<accession>A0A8C8UNL3</accession>
<dbReference type="PANTHER" id="PTHR12606">
    <property type="entry name" value="SENTRIN/SUMO-SPECIFIC PROTEASE"/>
    <property type="match status" value="1"/>
</dbReference>
<comment type="similarity">
    <text evidence="1">Belongs to the peptidase C48 family.</text>
</comment>
<keyword evidence="2" id="KW-0645">Protease</keyword>
<feature type="compositionally biased region" description="Basic and acidic residues" evidence="5">
    <location>
        <begin position="100"/>
        <end position="116"/>
    </location>
</feature>
<keyword evidence="4" id="KW-0788">Thiol protease</keyword>
<dbReference type="GO" id="GO:0016929">
    <property type="term" value="F:deSUMOylase activity"/>
    <property type="evidence" value="ECO:0007669"/>
    <property type="project" value="TreeGrafter"/>
</dbReference>
<evidence type="ECO:0000313" key="7">
    <source>
        <dbReference type="Ensembl" id="ENSPEMP00000035323.1"/>
    </source>
</evidence>
<feature type="compositionally biased region" description="Basic and acidic residues" evidence="5">
    <location>
        <begin position="54"/>
        <end position="87"/>
    </location>
</feature>
<proteinExistence type="inferred from homology"/>
<dbReference type="AlphaFoldDB" id="A0A8C8UNL3"/>
<dbReference type="InterPro" id="IPR003653">
    <property type="entry name" value="Peptidase_C48_C"/>
</dbReference>
<dbReference type="InterPro" id="IPR038765">
    <property type="entry name" value="Papain-like_cys_pep_sf"/>
</dbReference>
<dbReference type="GO" id="GO:0006508">
    <property type="term" value="P:proteolysis"/>
    <property type="evidence" value="ECO:0007669"/>
    <property type="project" value="UniProtKB-KW"/>
</dbReference>
<dbReference type="PANTHER" id="PTHR12606:SF11">
    <property type="entry name" value="SENTRIN-SPECIFIC PROTEASE 2"/>
    <property type="match status" value="1"/>
</dbReference>
<feature type="domain" description="Ubiquitin-like protease family profile" evidence="6">
    <location>
        <begin position="283"/>
        <end position="447"/>
    </location>
</feature>
<reference evidence="7" key="2">
    <citation type="submission" date="2025-08" db="UniProtKB">
        <authorList>
            <consortium name="Ensembl"/>
        </authorList>
    </citation>
    <scope>IDENTIFICATION</scope>
</reference>
<dbReference type="Gene3D" id="3.40.395.10">
    <property type="entry name" value="Adenoviral Proteinase, Chain A"/>
    <property type="match status" value="1"/>
</dbReference>
<evidence type="ECO:0000313" key="8">
    <source>
        <dbReference type="Proteomes" id="UP000694547"/>
    </source>
</evidence>
<evidence type="ECO:0000256" key="4">
    <source>
        <dbReference type="ARBA" id="ARBA00022807"/>
    </source>
</evidence>
<evidence type="ECO:0000256" key="1">
    <source>
        <dbReference type="ARBA" id="ARBA00005234"/>
    </source>
</evidence>
<dbReference type="GeneTree" id="ENSGT00940000154951"/>
<dbReference type="PROSITE" id="PS50600">
    <property type="entry name" value="ULP_PROTEASE"/>
    <property type="match status" value="1"/>
</dbReference>
<dbReference type="Pfam" id="PF02902">
    <property type="entry name" value="Peptidase_C48"/>
    <property type="match status" value="1"/>
</dbReference>
<feature type="compositionally biased region" description="Basic and acidic residues" evidence="5">
    <location>
        <begin position="27"/>
        <end position="37"/>
    </location>
</feature>
<gene>
    <name evidence="7" type="primary">LOC102925850</name>
</gene>
<feature type="compositionally biased region" description="Basic and acidic residues" evidence="5">
    <location>
        <begin position="139"/>
        <end position="161"/>
    </location>
</feature>
<keyword evidence="3" id="KW-0378">Hydrolase</keyword>
<reference evidence="7" key="3">
    <citation type="submission" date="2025-09" db="UniProtKB">
        <authorList>
            <consortium name="Ensembl"/>
        </authorList>
    </citation>
    <scope>IDENTIFICATION</scope>
</reference>
<evidence type="ECO:0000256" key="2">
    <source>
        <dbReference type="ARBA" id="ARBA00022670"/>
    </source>
</evidence>
<dbReference type="SUPFAM" id="SSF54001">
    <property type="entry name" value="Cysteine proteinases"/>
    <property type="match status" value="1"/>
</dbReference>